<accession>C4FHY7</accession>
<dbReference type="Proteomes" id="UP000005540">
    <property type="component" value="Unassembled WGS sequence"/>
</dbReference>
<dbReference type="RefSeq" id="WP_007545589.1">
    <property type="nucleotide sequence ID" value="NZ_ABZS01000009.1"/>
</dbReference>
<dbReference type="AlphaFoldDB" id="C4FHY7"/>
<name>C4FHY7_9AQUI</name>
<protein>
    <recommendedName>
        <fullName evidence="3">Tobe domain protein</fullName>
    </recommendedName>
</protein>
<evidence type="ECO:0008006" key="3">
    <source>
        <dbReference type="Google" id="ProtNLM"/>
    </source>
</evidence>
<organism evidence="1 2">
    <name type="scientific">Sulfurihydrogenibium yellowstonense SS-5</name>
    <dbReference type="NCBI Taxonomy" id="432331"/>
    <lineage>
        <taxon>Bacteria</taxon>
        <taxon>Pseudomonadati</taxon>
        <taxon>Aquificota</taxon>
        <taxon>Aquificia</taxon>
        <taxon>Aquificales</taxon>
        <taxon>Hydrogenothermaceae</taxon>
        <taxon>Sulfurihydrogenibium</taxon>
    </lineage>
</organism>
<dbReference type="EMBL" id="ABZS01000009">
    <property type="protein sequence ID" value="EEP61325.1"/>
    <property type="molecule type" value="Genomic_DNA"/>
</dbReference>
<dbReference type="InterPro" id="IPR008995">
    <property type="entry name" value="Mo/tungstate-bd_C_term_dom"/>
</dbReference>
<dbReference type="SUPFAM" id="SSF50331">
    <property type="entry name" value="MOP-like"/>
    <property type="match status" value="1"/>
</dbReference>
<gene>
    <name evidence="1" type="ORF">SULYE_0166</name>
</gene>
<evidence type="ECO:0000313" key="1">
    <source>
        <dbReference type="EMBL" id="EEP61325.1"/>
    </source>
</evidence>
<sequence>MNRVFGKIIKIDYKDNFSVVEVNTKLGNLFAIVLEAPETAGYLKEMKSVNLMFNPTELLIFKIKDKNLLNMFDCEIIKVEKGKLLSNILLEKDGIKLESLVLTRQVDRYDLKIGDKVFCHIKPASIFFEVV</sequence>
<keyword evidence="2" id="KW-1185">Reference proteome</keyword>
<evidence type="ECO:0000313" key="2">
    <source>
        <dbReference type="Proteomes" id="UP000005540"/>
    </source>
</evidence>
<dbReference type="OrthoDB" id="13862at2"/>
<proteinExistence type="predicted"/>
<comment type="caution">
    <text evidence="1">The sequence shown here is derived from an EMBL/GenBank/DDBJ whole genome shotgun (WGS) entry which is preliminary data.</text>
</comment>
<reference evidence="1 2" key="1">
    <citation type="submission" date="2009-04" db="EMBL/GenBank/DDBJ databases">
        <authorList>
            <person name="Reysenbach A.-L."/>
            <person name="Heidelberg J.F."/>
            <person name="Nelson W.C."/>
        </authorList>
    </citation>
    <scope>NUCLEOTIDE SEQUENCE [LARGE SCALE GENOMIC DNA]</scope>
    <source>
        <strain evidence="1 2">SS-5</strain>
    </source>
</reference>
<dbReference type="Gene3D" id="2.40.50.100">
    <property type="match status" value="1"/>
</dbReference>